<comment type="catalytic activity">
    <reaction evidence="1">
        <text>inosine + phosphate = alpha-D-ribose 1-phosphate + hypoxanthine</text>
        <dbReference type="Rhea" id="RHEA:27646"/>
        <dbReference type="ChEBI" id="CHEBI:17368"/>
        <dbReference type="ChEBI" id="CHEBI:17596"/>
        <dbReference type="ChEBI" id="CHEBI:43474"/>
        <dbReference type="ChEBI" id="CHEBI:57720"/>
        <dbReference type="EC" id="2.4.2.1"/>
    </reaction>
    <physiologicalReaction direction="left-to-right" evidence="1">
        <dbReference type="Rhea" id="RHEA:27647"/>
    </physiologicalReaction>
</comment>
<sequence>MFQIPQLSKHKGLFHVFSEKSDGNMANSISGVIYNFDQVLKNRKKFLEKVGVDSNKTVCMWVTHGDEIIDADPKTAGVSMRDYSKAIKVDGLMTNRKGLYLFLLIADCFLPIIIYDPVAEAVGLIHAGWRGVDLEIAKKGVEMFKSKYKSGVENIIVAIGPCAQKESFVKENPEHVDDPRWRDFIVLDIAKLYKIDLVGFTKKQLLDAGIKKENIIDCGIDTVKDKRFFSHVRDCNNNISRQGRFACVVGLK</sequence>
<evidence type="ECO:0000256" key="9">
    <source>
        <dbReference type="ARBA" id="ARBA00049893"/>
    </source>
</evidence>
<comment type="catalytic activity">
    <reaction evidence="9">
        <text>S-methyl-5'-thioadenosine + phosphate = 5-(methylsulfanyl)-alpha-D-ribose 1-phosphate + adenine</text>
        <dbReference type="Rhea" id="RHEA:11852"/>
        <dbReference type="ChEBI" id="CHEBI:16708"/>
        <dbReference type="ChEBI" id="CHEBI:17509"/>
        <dbReference type="ChEBI" id="CHEBI:43474"/>
        <dbReference type="ChEBI" id="CHEBI:58533"/>
        <dbReference type="EC" id="2.4.2.28"/>
    </reaction>
    <physiologicalReaction direction="left-to-right" evidence="9">
        <dbReference type="Rhea" id="RHEA:11853"/>
    </physiologicalReaction>
</comment>
<gene>
    <name evidence="10" type="ORF">UT06_C0058G0005</name>
</gene>
<dbReference type="EMBL" id="LBVJ01000058">
    <property type="protein sequence ID" value="KKQ81584.1"/>
    <property type="molecule type" value="Genomic_DNA"/>
</dbReference>
<protein>
    <recommendedName>
        <fullName evidence="12">Purine nucleoside phosphorylase</fullName>
    </recommendedName>
</protein>
<dbReference type="Pfam" id="PF02578">
    <property type="entry name" value="Cu-oxidase_4"/>
    <property type="match status" value="1"/>
</dbReference>
<evidence type="ECO:0000313" key="10">
    <source>
        <dbReference type="EMBL" id="KKQ81584.1"/>
    </source>
</evidence>
<evidence type="ECO:0000256" key="4">
    <source>
        <dbReference type="ARBA" id="ARBA00022723"/>
    </source>
</evidence>
<evidence type="ECO:0000256" key="5">
    <source>
        <dbReference type="ARBA" id="ARBA00022801"/>
    </source>
</evidence>
<reference evidence="10 11" key="1">
    <citation type="journal article" date="2015" name="Nature">
        <title>rRNA introns, odd ribosomes, and small enigmatic genomes across a large radiation of phyla.</title>
        <authorList>
            <person name="Brown C.T."/>
            <person name="Hug L.A."/>
            <person name="Thomas B.C."/>
            <person name="Sharon I."/>
            <person name="Castelle C.J."/>
            <person name="Singh A."/>
            <person name="Wilkins M.J."/>
            <person name="Williams K.H."/>
            <person name="Banfield J.F."/>
        </authorList>
    </citation>
    <scope>NUCLEOTIDE SEQUENCE [LARGE SCALE GENOMIC DNA]</scope>
</reference>
<accession>A0A0G0N6T5</accession>
<proteinExistence type="inferred from homology"/>
<dbReference type="PANTHER" id="PTHR30616:SF2">
    <property type="entry name" value="PURINE NUCLEOSIDE PHOSPHORYLASE LACC1"/>
    <property type="match status" value="1"/>
</dbReference>
<dbReference type="CDD" id="cd16833">
    <property type="entry name" value="YfiH"/>
    <property type="match status" value="1"/>
</dbReference>
<comment type="catalytic activity">
    <reaction evidence="8">
        <text>adenosine + phosphate = alpha-D-ribose 1-phosphate + adenine</text>
        <dbReference type="Rhea" id="RHEA:27642"/>
        <dbReference type="ChEBI" id="CHEBI:16335"/>
        <dbReference type="ChEBI" id="CHEBI:16708"/>
        <dbReference type="ChEBI" id="CHEBI:43474"/>
        <dbReference type="ChEBI" id="CHEBI:57720"/>
        <dbReference type="EC" id="2.4.2.1"/>
    </reaction>
    <physiologicalReaction direction="left-to-right" evidence="8">
        <dbReference type="Rhea" id="RHEA:27643"/>
    </physiologicalReaction>
</comment>
<keyword evidence="4" id="KW-0479">Metal-binding</keyword>
<evidence type="ECO:0000256" key="6">
    <source>
        <dbReference type="ARBA" id="ARBA00022833"/>
    </source>
</evidence>
<dbReference type="Gene3D" id="3.60.140.10">
    <property type="entry name" value="CNF1/YfiH-like putative cysteine hydrolases"/>
    <property type="match status" value="1"/>
</dbReference>
<evidence type="ECO:0000256" key="8">
    <source>
        <dbReference type="ARBA" id="ARBA00048968"/>
    </source>
</evidence>
<dbReference type="GO" id="GO:0017061">
    <property type="term" value="F:S-methyl-5-thioadenosine phosphorylase activity"/>
    <property type="evidence" value="ECO:0007669"/>
    <property type="project" value="UniProtKB-EC"/>
</dbReference>
<dbReference type="SUPFAM" id="SSF64438">
    <property type="entry name" value="CNF1/YfiH-like putative cysteine hydrolases"/>
    <property type="match status" value="1"/>
</dbReference>
<name>A0A0G0N6T5_9BACT</name>
<organism evidence="10 11">
    <name type="scientific">Candidatus Woesebacteria bacterium GW2011_GWA1_38_8</name>
    <dbReference type="NCBI Taxonomy" id="1618547"/>
    <lineage>
        <taxon>Bacteria</taxon>
        <taxon>Candidatus Woeseibacteriota</taxon>
    </lineage>
</organism>
<comment type="similarity">
    <text evidence="2">Belongs to the purine nucleoside phosphorylase YfiH/LACC1 family.</text>
</comment>
<comment type="caution">
    <text evidence="10">The sequence shown here is derived from an EMBL/GenBank/DDBJ whole genome shotgun (WGS) entry which is preliminary data.</text>
</comment>
<comment type="catalytic activity">
    <reaction evidence="7">
        <text>adenosine + H2O + H(+) = inosine + NH4(+)</text>
        <dbReference type="Rhea" id="RHEA:24408"/>
        <dbReference type="ChEBI" id="CHEBI:15377"/>
        <dbReference type="ChEBI" id="CHEBI:15378"/>
        <dbReference type="ChEBI" id="CHEBI:16335"/>
        <dbReference type="ChEBI" id="CHEBI:17596"/>
        <dbReference type="ChEBI" id="CHEBI:28938"/>
        <dbReference type="EC" id="3.5.4.4"/>
    </reaction>
    <physiologicalReaction direction="left-to-right" evidence="7">
        <dbReference type="Rhea" id="RHEA:24409"/>
    </physiologicalReaction>
</comment>
<keyword evidence="3" id="KW-0808">Transferase</keyword>
<evidence type="ECO:0008006" key="12">
    <source>
        <dbReference type="Google" id="ProtNLM"/>
    </source>
</evidence>
<evidence type="ECO:0000256" key="1">
    <source>
        <dbReference type="ARBA" id="ARBA00000553"/>
    </source>
</evidence>
<keyword evidence="6" id="KW-0862">Zinc</keyword>
<dbReference type="PANTHER" id="PTHR30616">
    <property type="entry name" value="UNCHARACTERIZED PROTEIN YFIH"/>
    <property type="match status" value="1"/>
</dbReference>
<dbReference type="InterPro" id="IPR038371">
    <property type="entry name" value="Cu_polyphenol_OxRdtase_sf"/>
</dbReference>
<evidence type="ECO:0000256" key="7">
    <source>
        <dbReference type="ARBA" id="ARBA00047989"/>
    </source>
</evidence>
<dbReference type="GO" id="GO:0016787">
    <property type="term" value="F:hydrolase activity"/>
    <property type="evidence" value="ECO:0007669"/>
    <property type="project" value="UniProtKB-KW"/>
</dbReference>
<evidence type="ECO:0000313" key="11">
    <source>
        <dbReference type="Proteomes" id="UP000034710"/>
    </source>
</evidence>
<evidence type="ECO:0000256" key="3">
    <source>
        <dbReference type="ARBA" id="ARBA00022679"/>
    </source>
</evidence>
<dbReference type="InterPro" id="IPR011324">
    <property type="entry name" value="Cytotoxic_necrot_fac-like_cat"/>
</dbReference>
<dbReference type="Proteomes" id="UP000034710">
    <property type="component" value="Unassembled WGS sequence"/>
</dbReference>
<keyword evidence="5" id="KW-0378">Hydrolase</keyword>
<dbReference type="AlphaFoldDB" id="A0A0G0N6T5"/>
<evidence type="ECO:0000256" key="2">
    <source>
        <dbReference type="ARBA" id="ARBA00007353"/>
    </source>
</evidence>
<dbReference type="InterPro" id="IPR003730">
    <property type="entry name" value="Cu_polyphenol_OxRdtase"/>
</dbReference>
<dbReference type="GO" id="GO:0005507">
    <property type="term" value="F:copper ion binding"/>
    <property type="evidence" value="ECO:0007669"/>
    <property type="project" value="TreeGrafter"/>
</dbReference>